<dbReference type="EMBL" id="CP031165">
    <property type="protein sequence ID" value="AXV04893.1"/>
    <property type="molecule type" value="Genomic_DNA"/>
</dbReference>
<evidence type="ECO:0000313" key="3">
    <source>
        <dbReference type="Proteomes" id="UP000264006"/>
    </source>
</evidence>
<evidence type="ECO:0000313" key="2">
    <source>
        <dbReference type="EMBL" id="AXV04893.1"/>
    </source>
</evidence>
<evidence type="ECO:0000259" key="1">
    <source>
        <dbReference type="PROSITE" id="PS50830"/>
    </source>
</evidence>
<dbReference type="AlphaFoldDB" id="A0A346XRP6"/>
<feature type="domain" description="TNase-like" evidence="1">
    <location>
        <begin position="14"/>
        <end position="126"/>
    </location>
</feature>
<dbReference type="Proteomes" id="UP000264006">
    <property type="component" value="Chromosome"/>
</dbReference>
<dbReference type="PROSITE" id="PS50830">
    <property type="entry name" value="TNASE_3"/>
    <property type="match status" value="1"/>
</dbReference>
<dbReference type="KEGG" id="euz:DVS28_a0185"/>
<sequence>MEGSALLHVVEEKDGDSFVASDGVEYRVGMVNAPERSACGGTEASRRAYELMSTGFTTETYATDDYGRSVARIHTSTGDLGVLMAREGLVDDRYLDQFRHQHPGYANELDTAFAEARATDVGLWQTCWAPAAQDRGGAAEPAANTAHAGRTGQWPCHPAYRECLPDGPDLDCAEVGHTVELLGNDDPFRLDGNSTTATDGWGCDTYPAWSPTDAYPYYDG</sequence>
<dbReference type="Pfam" id="PF00565">
    <property type="entry name" value="SNase"/>
    <property type="match status" value="1"/>
</dbReference>
<accession>A0A346XRP6</accession>
<protein>
    <recommendedName>
        <fullName evidence="1">TNase-like domain-containing protein</fullName>
    </recommendedName>
</protein>
<dbReference type="InterPro" id="IPR016071">
    <property type="entry name" value="Staphylococal_nuclease_OB-fold"/>
</dbReference>
<dbReference type="Gene3D" id="2.40.50.90">
    <property type="match status" value="1"/>
</dbReference>
<reference evidence="2 3" key="1">
    <citation type="submission" date="2018-09" db="EMBL/GenBank/DDBJ databases">
        <title>Complete genome sequence of Euzebya sp. DY32-46 isolated from seawater of Pacific Ocean.</title>
        <authorList>
            <person name="Xu L."/>
            <person name="Wu Y.-H."/>
            <person name="Xu X.-W."/>
        </authorList>
    </citation>
    <scope>NUCLEOTIDE SEQUENCE [LARGE SCALE GENOMIC DNA]</scope>
    <source>
        <strain evidence="2 3">DY32-46</strain>
    </source>
</reference>
<keyword evidence="3" id="KW-1185">Reference proteome</keyword>
<proteinExistence type="predicted"/>
<name>A0A346XRP6_9ACTN</name>
<organism evidence="2 3">
    <name type="scientific">Euzebya pacifica</name>
    <dbReference type="NCBI Taxonomy" id="1608957"/>
    <lineage>
        <taxon>Bacteria</taxon>
        <taxon>Bacillati</taxon>
        <taxon>Actinomycetota</taxon>
        <taxon>Nitriliruptoria</taxon>
        <taxon>Euzebyales</taxon>
    </lineage>
</organism>
<dbReference type="SUPFAM" id="SSF50199">
    <property type="entry name" value="Staphylococcal nuclease"/>
    <property type="match status" value="1"/>
</dbReference>
<dbReference type="InterPro" id="IPR035437">
    <property type="entry name" value="SNase_OB-fold_sf"/>
</dbReference>
<gene>
    <name evidence="2" type="ORF">DVS28_a0185</name>
</gene>